<dbReference type="EMBL" id="MF155946">
    <property type="protein sequence ID" value="ASR75456.1"/>
    <property type="molecule type" value="Genomic_DNA"/>
</dbReference>
<accession>A0A222YV96</accession>
<protein>
    <submittedName>
        <fullName evidence="2">Uncharacterized protein</fullName>
    </submittedName>
</protein>
<reference evidence="2 3" key="1">
    <citation type="submission" date="2017-05" db="EMBL/GenBank/DDBJ databases">
        <authorList>
            <person name="Chapman J."/>
            <person name="Chang C."/>
            <person name="Suresh T."/>
            <person name="Shishido T.C."/>
            <person name="Bindert I."/>
            <person name="Shaffer C.D."/>
            <person name="Weston-Hafer K.A."/>
            <person name="Russell D.A."/>
            <person name="Pope W.H."/>
            <person name="Jacobs-Sera D."/>
            <person name="Hendrix R.W."/>
            <person name="Hatfull G.F."/>
        </authorList>
    </citation>
    <scope>NUCLEOTIDE SEQUENCE [LARGE SCALE GENOMIC DNA]</scope>
</reference>
<feature type="region of interest" description="Disordered" evidence="1">
    <location>
        <begin position="51"/>
        <end position="72"/>
    </location>
</feature>
<keyword evidence="3" id="KW-1185">Reference proteome</keyword>
<gene>
    <name evidence="2" type="ORF">SEA_MILDRED21_49</name>
</gene>
<dbReference type="Proteomes" id="UP000223009">
    <property type="component" value="Segment"/>
</dbReference>
<evidence type="ECO:0000313" key="3">
    <source>
        <dbReference type="Proteomes" id="UP000223009"/>
    </source>
</evidence>
<name>A0A222YV96_9CAUD</name>
<proteinExistence type="predicted"/>
<evidence type="ECO:0000313" key="2">
    <source>
        <dbReference type="EMBL" id="ASR75456.1"/>
    </source>
</evidence>
<organism evidence="2 3">
    <name type="scientific">Streptomyces phage Mildred21</name>
    <dbReference type="NCBI Taxonomy" id="2023959"/>
    <lineage>
        <taxon>Viruses</taxon>
        <taxon>Duplodnaviria</taxon>
        <taxon>Heunggongvirae</taxon>
        <taxon>Uroviricota</taxon>
        <taxon>Caudoviricetes</taxon>
        <taxon>Stanwilliamsviridae</taxon>
        <taxon>Boydwoodruffvirinae</taxon>
        <taxon>Samistivirus</taxon>
        <taxon>Samistivirus mildred21</taxon>
    </lineage>
</organism>
<dbReference type="OrthoDB" id="16392at10239"/>
<evidence type="ECO:0000256" key="1">
    <source>
        <dbReference type="SAM" id="MobiDB-lite"/>
    </source>
</evidence>
<sequence>MSFDKMKVDELRQIADDFAVDIDPKDNKSTVVAKLVENGVTWDYYQKQLGDQAEAEENPAPIVAPTPKFDEPAEAEEEAKILLRMTRENGTFEVRGARFTKANPYAIVRERDADYIIENYEGFRIASPREVKEFYS</sequence>